<dbReference type="RefSeq" id="XP_015176623.1">
    <property type="nucleotide sequence ID" value="XM_015321137.1"/>
</dbReference>
<evidence type="ECO:0000313" key="3">
    <source>
        <dbReference type="RefSeq" id="XP_015176623.1"/>
    </source>
</evidence>
<keyword evidence="2" id="KW-1185">Reference proteome</keyword>
<name>A0ABM1I8T6_POLDO</name>
<sequence>MSTDDSSRKTSRYDKLAKPKFKIEKTSNVNPYKIKPSALSYQITDTLNKLAQPKRKSDVYEYPSSSARTSNSPNAEKSIKRKLINSSEESRKINDLGRKQNLLHSYARITATRNRRCPKRLRELSKSKNNSLDNDNVYGNFDKNYYHSVKNLTPKTNLTYGNQQKK</sequence>
<evidence type="ECO:0000256" key="1">
    <source>
        <dbReference type="SAM" id="MobiDB-lite"/>
    </source>
</evidence>
<protein>
    <submittedName>
        <fullName evidence="3">Uncharacterized protein LOC107066484</fullName>
    </submittedName>
</protein>
<dbReference type="Pfam" id="PF14912">
    <property type="entry name" value="THEG"/>
    <property type="match status" value="1"/>
</dbReference>
<dbReference type="Proteomes" id="UP000694924">
    <property type="component" value="Unplaced"/>
</dbReference>
<feature type="compositionally biased region" description="Basic and acidic residues" evidence="1">
    <location>
        <begin position="88"/>
        <end position="98"/>
    </location>
</feature>
<gene>
    <name evidence="3" type="primary">LOC107066484</name>
</gene>
<reference evidence="3" key="1">
    <citation type="submission" date="2025-08" db="UniProtKB">
        <authorList>
            <consortium name="RefSeq"/>
        </authorList>
    </citation>
    <scope>IDENTIFICATION</scope>
    <source>
        <tissue evidence="3">Whole body</tissue>
    </source>
</reference>
<dbReference type="GeneID" id="107066484"/>
<accession>A0ABM1I8T6</accession>
<feature type="compositionally biased region" description="Polar residues" evidence="1">
    <location>
        <begin position="63"/>
        <end position="75"/>
    </location>
</feature>
<evidence type="ECO:0000313" key="2">
    <source>
        <dbReference type="Proteomes" id="UP000694924"/>
    </source>
</evidence>
<feature type="region of interest" description="Disordered" evidence="1">
    <location>
        <begin position="50"/>
        <end position="100"/>
    </location>
</feature>
<proteinExistence type="predicted"/>
<dbReference type="InterPro" id="IPR006623">
    <property type="entry name" value="THEG"/>
</dbReference>
<organism evidence="2 3">
    <name type="scientific">Polistes dominula</name>
    <name type="common">European paper wasp</name>
    <name type="synonym">Vespa dominula</name>
    <dbReference type="NCBI Taxonomy" id="743375"/>
    <lineage>
        <taxon>Eukaryota</taxon>
        <taxon>Metazoa</taxon>
        <taxon>Ecdysozoa</taxon>
        <taxon>Arthropoda</taxon>
        <taxon>Hexapoda</taxon>
        <taxon>Insecta</taxon>
        <taxon>Pterygota</taxon>
        <taxon>Neoptera</taxon>
        <taxon>Endopterygota</taxon>
        <taxon>Hymenoptera</taxon>
        <taxon>Apocrita</taxon>
        <taxon>Aculeata</taxon>
        <taxon>Vespoidea</taxon>
        <taxon>Vespidae</taxon>
        <taxon>Polistinae</taxon>
        <taxon>Polistini</taxon>
        <taxon>Polistes</taxon>
    </lineage>
</organism>